<proteinExistence type="predicted"/>
<feature type="non-terminal residue" evidence="6">
    <location>
        <position position="218"/>
    </location>
</feature>
<dbReference type="EMBL" id="CAJPIN010002342">
    <property type="protein sequence ID" value="CAG2055322.1"/>
    <property type="molecule type" value="Genomic_DNA"/>
</dbReference>
<evidence type="ECO:0000256" key="1">
    <source>
        <dbReference type="ARBA" id="ARBA00004141"/>
    </source>
</evidence>
<evidence type="ECO:0000256" key="4">
    <source>
        <dbReference type="ARBA" id="ARBA00023136"/>
    </source>
</evidence>
<evidence type="ECO:0000256" key="3">
    <source>
        <dbReference type="ARBA" id="ARBA00022989"/>
    </source>
</evidence>
<dbReference type="CDD" id="cd03127">
    <property type="entry name" value="tetraspanin_LEL"/>
    <property type="match status" value="1"/>
</dbReference>
<evidence type="ECO:0000256" key="2">
    <source>
        <dbReference type="ARBA" id="ARBA00022692"/>
    </source>
</evidence>
<dbReference type="InterPro" id="IPR008952">
    <property type="entry name" value="Tetraspanin_EC2_sf"/>
</dbReference>
<protein>
    <recommendedName>
        <fullName evidence="8">Tetraspanin</fullName>
    </recommendedName>
</protein>
<name>A0ABN7NPI5_TIMPD</name>
<reference evidence="6" key="1">
    <citation type="submission" date="2021-03" db="EMBL/GenBank/DDBJ databases">
        <authorList>
            <person name="Tran Van P."/>
        </authorList>
    </citation>
    <scope>NUCLEOTIDE SEQUENCE</scope>
</reference>
<comment type="subcellular location">
    <subcellularLocation>
        <location evidence="1">Membrane</location>
        <topology evidence="1">Multi-pass membrane protein</topology>
    </subcellularLocation>
</comment>
<gene>
    <name evidence="6" type="ORF">TPAB3V08_LOCUS2327</name>
</gene>
<evidence type="ECO:0000313" key="6">
    <source>
        <dbReference type="EMBL" id="CAG2055322.1"/>
    </source>
</evidence>
<dbReference type="Pfam" id="PF00335">
    <property type="entry name" value="Tetraspanin"/>
    <property type="match status" value="1"/>
</dbReference>
<keyword evidence="3 5" id="KW-1133">Transmembrane helix</keyword>
<feature type="transmembrane region" description="Helical" evidence="5">
    <location>
        <begin position="81"/>
        <end position="114"/>
    </location>
</feature>
<keyword evidence="2 5" id="KW-0812">Transmembrane</keyword>
<evidence type="ECO:0000313" key="7">
    <source>
        <dbReference type="Proteomes" id="UP001153148"/>
    </source>
</evidence>
<accession>A0ABN7NPI5</accession>
<sequence>MVGGRSERRGAVSQSTEVSFCANKNRWITETVDGANYRTCIAEKSYIMGAALFGLSLWLKFEPGLQDWFDKLSLQAVYTGVYILIVVSALVMIVSFFIALQVVSFILGLAGAAVLLDHTTYDSSLQPLIRNSMNNLISTSQNENSANILRMIQENIGCCGADGPTDYINMKKPLPTECRDTVTGNAFFYGCVEELTWFLEAKSGWVSGIAMALCMAHV</sequence>
<keyword evidence="7" id="KW-1185">Reference proteome</keyword>
<keyword evidence="4 5" id="KW-0472">Membrane</keyword>
<dbReference type="SUPFAM" id="SSF48652">
    <property type="entry name" value="Tetraspanin"/>
    <property type="match status" value="1"/>
</dbReference>
<dbReference type="InterPro" id="IPR018499">
    <property type="entry name" value="Tetraspanin/Peripherin"/>
</dbReference>
<organism evidence="6 7">
    <name type="scientific">Timema podura</name>
    <name type="common">Walking stick</name>
    <dbReference type="NCBI Taxonomy" id="61482"/>
    <lineage>
        <taxon>Eukaryota</taxon>
        <taxon>Metazoa</taxon>
        <taxon>Ecdysozoa</taxon>
        <taxon>Arthropoda</taxon>
        <taxon>Hexapoda</taxon>
        <taxon>Insecta</taxon>
        <taxon>Pterygota</taxon>
        <taxon>Neoptera</taxon>
        <taxon>Polyneoptera</taxon>
        <taxon>Phasmatodea</taxon>
        <taxon>Timematodea</taxon>
        <taxon>Timematoidea</taxon>
        <taxon>Timematidae</taxon>
        <taxon>Timema</taxon>
    </lineage>
</organism>
<comment type="caution">
    <text evidence="6">The sequence shown here is derived from an EMBL/GenBank/DDBJ whole genome shotgun (WGS) entry which is preliminary data.</text>
</comment>
<dbReference type="Gene3D" id="1.10.1450.10">
    <property type="entry name" value="Tetraspanin"/>
    <property type="match status" value="1"/>
</dbReference>
<evidence type="ECO:0000256" key="5">
    <source>
        <dbReference type="SAM" id="Phobius"/>
    </source>
</evidence>
<evidence type="ECO:0008006" key="8">
    <source>
        <dbReference type="Google" id="ProtNLM"/>
    </source>
</evidence>
<dbReference type="Proteomes" id="UP001153148">
    <property type="component" value="Unassembled WGS sequence"/>
</dbReference>